<comment type="caution">
    <text evidence="1">The sequence shown here is derived from an EMBL/GenBank/DDBJ whole genome shotgun (WGS) entry which is preliminary data.</text>
</comment>
<evidence type="ECO:0000313" key="1">
    <source>
        <dbReference type="EMBL" id="PDQ35456.1"/>
    </source>
</evidence>
<reference evidence="2" key="1">
    <citation type="submission" date="2017-03" db="EMBL/GenBank/DDBJ databases">
        <authorList>
            <person name="Lund M.B."/>
        </authorList>
    </citation>
    <scope>NUCLEOTIDE SEQUENCE [LARGE SCALE GENOMIC DNA]</scope>
</reference>
<dbReference type="AlphaFoldDB" id="A0A2A6FS65"/>
<accession>A0A2A6FS65</accession>
<proteinExistence type="predicted"/>
<dbReference type="EMBL" id="NAEP01000033">
    <property type="protein sequence ID" value="PDQ35456.1"/>
    <property type="molecule type" value="Genomic_DNA"/>
</dbReference>
<evidence type="ECO:0000313" key="2">
    <source>
        <dbReference type="Proteomes" id="UP000219994"/>
    </source>
</evidence>
<sequence length="88" mass="9821">MAHPYLVDFPTSSRKDPVFKIEAHHLVLFIFTESRVARLVSMPEFDPKPRSRTVTDGIEAITSRGMLRAVGMGDAAYRYVTLLRGGVA</sequence>
<organism evidence="1 2">
    <name type="scientific">Candidatus Lumbricidiphila eiseniae</name>
    <dbReference type="NCBI Taxonomy" id="1969409"/>
    <lineage>
        <taxon>Bacteria</taxon>
        <taxon>Bacillati</taxon>
        <taxon>Actinomycetota</taxon>
        <taxon>Actinomycetes</taxon>
        <taxon>Micrococcales</taxon>
        <taxon>Microbacteriaceae</taxon>
        <taxon>Candidatus Lumbricidiphila</taxon>
    </lineage>
</organism>
<name>A0A2A6FS65_9MICO</name>
<gene>
    <name evidence="1" type="ORF">B5766_05895</name>
</gene>
<protein>
    <submittedName>
        <fullName evidence="1">Uncharacterized protein</fullName>
    </submittedName>
</protein>
<dbReference type="Proteomes" id="UP000219994">
    <property type="component" value="Unassembled WGS sequence"/>
</dbReference>